<keyword evidence="7" id="KW-0808">Transferase</keyword>
<keyword evidence="8 15" id="KW-0812">Transmembrane</keyword>
<feature type="transmembrane region" description="Helical" evidence="15">
    <location>
        <begin position="20"/>
        <end position="40"/>
    </location>
</feature>
<dbReference type="PANTHER" id="PTHR14269:SF61">
    <property type="entry name" value="CDP-DIACYLGLYCEROL--SERINE O-PHOSPHATIDYLTRANSFERASE"/>
    <property type="match status" value="1"/>
</dbReference>
<dbReference type="EMBL" id="UINC01043228">
    <property type="protein sequence ID" value="SVB46969.1"/>
    <property type="molecule type" value="Genomic_DNA"/>
</dbReference>
<dbReference type="GO" id="GO:0016020">
    <property type="term" value="C:membrane"/>
    <property type="evidence" value="ECO:0007669"/>
    <property type="project" value="InterPro"/>
</dbReference>
<keyword evidence="9 15" id="KW-1133">Transmembrane helix</keyword>
<gene>
    <name evidence="16" type="ORF">METZ01_LOCUS199823</name>
</gene>
<dbReference type="PANTHER" id="PTHR14269">
    <property type="entry name" value="CDP-DIACYLGLYCEROL--GLYCEROL-3-PHOSPHATE 3-PHOSPHATIDYLTRANSFERASE-RELATED"/>
    <property type="match status" value="1"/>
</dbReference>
<keyword evidence="10" id="KW-0443">Lipid metabolism</keyword>
<dbReference type="InterPro" id="IPR043130">
    <property type="entry name" value="CDP-OH_PTrfase_TM_dom"/>
</dbReference>
<keyword evidence="12" id="KW-0594">Phospholipid biosynthesis</keyword>
<dbReference type="InterPro" id="IPR050324">
    <property type="entry name" value="CDP-alcohol_PTase-I"/>
</dbReference>
<evidence type="ECO:0000256" key="8">
    <source>
        <dbReference type="ARBA" id="ARBA00022692"/>
    </source>
</evidence>
<reference evidence="16" key="1">
    <citation type="submission" date="2018-05" db="EMBL/GenBank/DDBJ databases">
        <authorList>
            <person name="Lanie J.A."/>
            <person name="Ng W.-L."/>
            <person name="Kazmierczak K.M."/>
            <person name="Andrzejewski T.M."/>
            <person name="Davidsen T.M."/>
            <person name="Wayne K.J."/>
            <person name="Tettelin H."/>
            <person name="Glass J.I."/>
            <person name="Rusch D."/>
            <person name="Podicherti R."/>
            <person name="Tsui H.-C.T."/>
            <person name="Winkler M.E."/>
        </authorList>
    </citation>
    <scope>NUCLEOTIDE SEQUENCE</scope>
</reference>
<evidence type="ECO:0000256" key="1">
    <source>
        <dbReference type="ARBA" id="ARBA00000287"/>
    </source>
</evidence>
<evidence type="ECO:0000256" key="15">
    <source>
        <dbReference type="SAM" id="Phobius"/>
    </source>
</evidence>
<accession>A0A382E999</accession>
<dbReference type="NCBIfam" id="TIGR00473">
    <property type="entry name" value="pssA"/>
    <property type="match status" value="1"/>
</dbReference>
<dbReference type="InterPro" id="IPR004533">
    <property type="entry name" value="CDP-diaglyc--ser_O-PTrfase"/>
</dbReference>
<name>A0A382E999_9ZZZZ</name>
<dbReference type="EC" id="2.7.8.8" evidence="4"/>
<evidence type="ECO:0000256" key="12">
    <source>
        <dbReference type="ARBA" id="ARBA00023209"/>
    </source>
</evidence>
<evidence type="ECO:0000256" key="9">
    <source>
        <dbReference type="ARBA" id="ARBA00022989"/>
    </source>
</evidence>
<feature type="transmembrane region" description="Helical" evidence="15">
    <location>
        <begin position="46"/>
        <end position="68"/>
    </location>
</feature>
<dbReference type="Gene3D" id="1.20.120.1760">
    <property type="match status" value="1"/>
</dbReference>
<evidence type="ECO:0000256" key="13">
    <source>
        <dbReference type="ARBA" id="ARBA00023264"/>
    </source>
</evidence>
<feature type="transmembrane region" description="Helical" evidence="15">
    <location>
        <begin position="139"/>
        <end position="158"/>
    </location>
</feature>
<organism evidence="16">
    <name type="scientific">marine metagenome</name>
    <dbReference type="NCBI Taxonomy" id="408172"/>
    <lineage>
        <taxon>unclassified sequences</taxon>
        <taxon>metagenomes</taxon>
        <taxon>ecological metagenomes</taxon>
    </lineage>
</organism>
<evidence type="ECO:0000256" key="14">
    <source>
        <dbReference type="ARBA" id="ARBA00032361"/>
    </source>
</evidence>
<comment type="similarity">
    <text evidence="3">Belongs to the CDP-alcohol phosphatidyltransferase class-I family.</text>
</comment>
<dbReference type="GO" id="GO:0008654">
    <property type="term" value="P:phospholipid biosynthetic process"/>
    <property type="evidence" value="ECO:0007669"/>
    <property type="project" value="UniProtKB-KW"/>
</dbReference>
<dbReference type="InterPro" id="IPR000462">
    <property type="entry name" value="CDP-OH_P_trans"/>
</dbReference>
<evidence type="ECO:0000256" key="11">
    <source>
        <dbReference type="ARBA" id="ARBA00023136"/>
    </source>
</evidence>
<dbReference type="AlphaFoldDB" id="A0A382E999"/>
<keyword evidence="13" id="KW-1208">Phospholipid metabolism</keyword>
<sequence length="267" mass="30047">MEQPKSNLKIVSEKKARMILPNALTLIGVCIGLSSIKFALDSKFELSIIAIIFAALFDGLDGRIARLIKGTSKVGKELDSLTDVISFGVAPAFIMYFWSLNNLGKFGWLLCLIYVVCVTLRLARFNIHSNAEPSWRDNFFEGVPSPAGGILVLMPLIFSLSELDIFNVNYNLIVPIFFITTSFLLISKFPTYSLKRIVIPRSMTIFLLFGIVLFFGLLLIYTFKVIAFSGLIYLSLIPISFVHYRKIKKQNNIASNKDESEDHEDIL</sequence>
<feature type="transmembrane region" description="Helical" evidence="15">
    <location>
        <begin position="170"/>
        <end position="186"/>
    </location>
</feature>
<evidence type="ECO:0000256" key="7">
    <source>
        <dbReference type="ARBA" id="ARBA00022679"/>
    </source>
</evidence>
<dbReference type="GO" id="GO:0003882">
    <property type="term" value="F:CDP-diacylglycerol-serine O-phosphatidyltransferase activity"/>
    <property type="evidence" value="ECO:0007669"/>
    <property type="project" value="UniProtKB-EC"/>
</dbReference>
<evidence type="ECO:0000256" key="5">
    <source>
        <dbReference type="ARBA" id="ARBA00017171"/>
    </source>
</evidence>
<dbReference type="GO" id="GO:0012505">
    <property type="term" value="C:endomembrane system"/>
    <property type="evidence" value="ECO:0007669"/>
    <property type="project" value="UniProtKB-SubCell"/>
</dbReference>
<feature type="transmembrane region" description="Helical" evidence="15">
    <location>
        <begin position="226"/>
        <end position="244"/>
    </location>
</feature>
<evidence type="ECO:0000313" key="16">
    <source>
        <dbReference type="EMBL" id="SVB46969.1"/>
    </source>
</evidence>
<feature type="transmembrane region" description="Helical" evidence="15">
    <location>
        <begin position="80"/>
        <end position="100"/>
    </location>
</feature>
<dbReference type="PROSITE" id="PS00379">
    <property type="entry name" value="CDP_ALCOHOL_P_TRANSF"/>
    <property type="match status" value="1"/>
</dbReference>
<dbReference type="InterPro" id="IPR048254">
    <property type="entry name" value="CDP_ALCOHOL_P_TRANSF_CS"/>
</dbReference>
<evidence type="ECO:0000256" key="4">
    <source>
        <dbReference type="ARBA" id="ARBA00013174"/>
    </source>
</evidence>
<proteinExistence type="inferred from homology"/>
<comment type="subcellular location">
    <subcellularLocation>
        <location evidence="2">Endomembrane system</location>
        <topology evidence="2">Multi-pass membrane protein</topology>
    </subcellularLocation>
</comment>
<protein>
    <recommendedName>
        <fullName evidence="5">CDP-diacylglycerol--serine O-phosphatidyltransferase</fullName>
        <ecNumber evidence="4">2.7.8.8</ecNumber>
    </recommendedName>
    <alternativeName>
        <fullName evidence="14">Phosphatidylserine synthase</fullName>
    </alternativeName>
</protein>
<evidence type="ECO:0000256" key="6">
    <source>
        <dbReference type="ARBA" id="ARBA00022516"/>
    </source>
</evidence>
<keyword evidence="6" id="KW-0444">Lipid biosynthesis</keyword>
<comment type="catalytic activity">
    <reaction evidence="1">
        <text>a CDP-1,2-diacyl-sn-glycerol + L-serine = a 1,2-diacyl-sn-glycero-3-phospho-L-serine + CMP + H(+)</text>
        <dbReference type="Rhea" id="RHEA:16913"/>
        <dbReference type="ChEBI" id="CHEBI:15378"/>
        <dbReference type="ChEBI" id="CHEBI:33384"/>
        <dbReference type="ChEBI" id="CHEBI:57262"/>
        <dbReference type="ChEBI" id="CHEBI:58332"/>
        <dbReference type="ChEBI" id="CHEBI:60377"/>
        <dbReference type="EC" id="2.7.8.8"/>
    </reaction>
</comment>
<dbReference type="Pfam" id="PF01066">
    <property type="entry name" value="CDP-OH_P_transf"/>
    <property type="match status" value="1"/>
</dbReference>
<evidence type="ECO:0000256" key="2">
    <source>
        <dbReference type="ARBA" id="ARBA00004127"/>
    </source>
</evidence>
<feature type="transmembrane region" description="Helical" evidence="15">
    <location>
        <begin position="106"/>
        <end position="127"/>
    </location>
</feature>
<evidence type="ECO:0000256" key="10">
    <source>
        <dbReference type="ARBA" id="ARBA00023098"/>
    </source>
</evidence>
<feature type="transmembrane region" description="Helical" evidence="15">
    <location>
        <begin position="198"/>
        <end position="220"/>
    </location>
</feature>
<evidence type="ECO:0000256" key="3">
    <source>
        <dbReference type="ARBA" id="ARBA00010441"/>
    </source>
</evidence>
<keyword evidence="11 15" id="KW-0472">Membrane</keyword>